<feature type="transmembrane region" description="Helical" evidence="1">
    <location>
        <begin position="67"/>
        <end position="87"/>
    </location>
</feature>
<evidence type="ECO:0000313" key="2">
    <source>
        <dbReference type="EMBL" id="HIU35882.1"/>
    </source>
</evidence>
<evidence type="ECO:0000256" key="1">
    <source>
        <dbReference type="SAM" id="Phobius"/>
    </source>
</evidence>
<sequence>MPEWDVYEHRIAKLETDVEHLYSKTNGFAVASAEMNAKLDNVLVTLGELKESVKAVRERPGRLWDKLFYALLAALGTGLGAALLQTLR</sequence>
<keyword evidence="1" id="KW-0812">Transmembrane</keyword>
<reference evidence="2" key="2">
    <citation type="journal article" date="2021" name="PeerJ">
        <title>Extensive microbial diversity within the chicken gut microbiome revealed by metagenomics and culture.</title>
        <authorList>
            <person name="Gilroy R."/>
            <person name="Ravi A."/>
            <person name="Getino M."/>
            <person name="Pursley I."/>
            <person name="Horton D.L."/>
            <person name="Alikhan N.F."/>
            <person name="Baker D."/>
            <person name="Gharbi K."/>
            <person name="Hall N."/>
            <person name="Watson M."/>
            <person name="Adriaenssens E.M."/>
            <person name="Foster-Nyarko E."/>
            <person name="Jarju S."/>
            <person name="Secka A."/>
            <person name="Antonio M."/>
            <person name="Oren A."/>
            <person name="Chaudhuri R.R."/>
            <person name="La Ragione R."/>
            <person name="Hildebrand F."/>
            <person name="Pallen M.J."/>
        </authorList>
    </citation>
    <scope>NUCLEOTIDE SEQUENCE</scope>
    <source>
        <strain evidence="2">ChiGjej1B1-19959</strain>
    </source>
</reference>
<dbReference type="EMBL" id="DVMW01000029">
    <property type="protein sequence ID" value="HIU35882.1"/>
    <property type="molecule type" value="Genomic_DNA"/>
</dbReference>
<organism evidence="2 3">
    <name type="scientific">Candidatus Fimenecus excrementigallinarum</name>
    <dbReference type="NCBI Taxonomy" id="2840816"/>
    <lineage>
        <taxon>Bacteria</taxon>
        <taxon>Bacillati</taxon>
        <taxon>Bacillota</taxon>
        <taxon>Clostridia</taxon>
        <taxon>Candidatus Fimenecus</taxon>
    </lineage>
</organism>
<accession>A0A9D1IEK7</accession>
<protein>
    <submittedName>
        <fullName evidence="2">Uncharacterized protein</fullName>
    </submittedName>
</protein>
<dbReference type="Proteomes" id="UP000824071">
    <property type="component" value="Unassembled WGS sequence"/>
</dbReference>
<evidence type="ECO:0000313" key="3">
    <source>
        <dbReference type="Proteomes" id="UP000824071"/>
    </source>
</evidence>
<comment type="caution">
    <text evidence="2">The sequence shown here is derived from an EMBL/GenBank/DDBJ whole genome shotgun (WGS) entry which is preliminary data.</text>
</comment>
<gene>
    <name evidence="2" type="ORF">IAC53_04645</name>
</gene>
<reference evidence="2" key="1">
    <citation type="submission" date="2020-10" db="EMBL/GenBank/DDBJ databases">
        <authorList>
            <person name="Gilroy R."/>
        </authorList>
    </citation>
    <scope>NUCLEOTIDE SEQUENCE</scope>
    <source>
        <strain evidence="2">ChiGjej1B1-19959</strain>
    </source>
</reference>
<keyword evidence="1" id="KW-1133">Transmembrane helix</keyword>
<proteinExistence type="predicted"/>
<keyword evidence="1" id="KW-0472">Membrane</keyword>
<dbReference type="AlphaFoldDB" id="A0A9D1IEK7"/>
<name>A0A9D1IEK7_9FIRM</name>